<comment type="similarity">
    <text evidence="2">Belongs to the ALG14 family.</text>
</comment>
<protein>
    <recommendedName>
        <fullName evidence="3">UDP-N-acetylglucosamine transferase subunit ALG14</fullName>
    </recommendedName>
</protein>
<feature type="chain" id="PRO_5003410551" description="UDP-N-acetylglucosamine transferase subunit ALG14" evidence="9">
    <location>
        <begin position="20"/>
        <end position="414"/>
    </location>
</feature>
<dbReference type="GO" id="GO:0006488">
    <property type="term" value="P:dolichol-linked oligosaccharide biosynthetic process"/>
    <property type="evidence" value="ECO:0007669"/>
    <property type="project" value="InterPro"/>
</dbReference>
<keyword evidence="9" id="KW-0732">Signal</keyword>
<dbReference type="PANTHER" id="PTHR12154">
    <property type="entry name" value="GLYCOSYL TRANSFERASE-RELATED"/>
    <property type="match status" value="1"/>
</dbReference>
<accession>G0UNG0</accession>
<name>G0UNG0_TRYCI</name>
<dbReference type="AlphaFoldDB" id="G0UNG0"/>
<keyword evidence="6 8" id="KW-1133">Transmembrane helix</keyword>
<dbReference type="GO" id="GO:0043541">
    <property type="term" value="C:UDP-N-acetylglucosamine transferase complex"/>
    <property type="evidence" value="ECO:0007669"/>
    <property type="project" value="TreeGrafter"/>
</dbReference>
<evidence type="ECO:0000256" key="1">
    <source>
        <dbReference type="ARBA" id="ARBA00004389"/>
    </source>
</evidence>
<dbReference type="GO" id="GO:0004577">
    <property type="term" value="F:N-acetylglucosaminyldiphosphodolichol N-acetylglucosaminyltransferase activity"/>
    <property type="evidence" value="ECO:0007669"/>
    <property type="project" value="TreeGrafter"/>
</dbReference>
<dbReference type="Pfam" id="PF08660">
    <property type="entry name" value="Alg14"/>
    <property type="match status" value="1"/>
</dbReference>
<evidence type="ECO:0000256" key="6">
    <source>
        <dbReference type="ARBA" id="ARBA00022989"/>
    </source>
</evidence>
<comment type="subcellular location">
    <subcellularLocation>
        <location evidence="1">Endoplasmic reticulum membrane</location>
        <topology evidence="1">Single-pass membrane protein</topology>
    </subcellularLocation>
</comment>
<dbReference type="SUPFAM" id="SSF53756">
    <property type="entry name" value="UDP-Glycosyltransferase/glycogen phosphorylase"/>
    <property type="match status" value="1"/>
</dbReference>
<evidence type="ECO:0000256" key="5">
    <source>
        <dbReference type="ARBA" id="ARBA00022824"/>
    </source>
</evidence>
<gene>
    <name evidence="11" type="ORF">TCIL3000_6_1540</name>
</gene>
<evidence type="ECO:0000313" key="11">
    <source>
        <dbReference type="EMBL" id="CCC90920.1"/>
    </source>
</evidence>
<dbReference type="VEuPathDB" id="TriTrypDB:TcIL3000_6_1540"/>
<organism evidence="11">
    <name type="scientific">Trypanosoma congolense (strain IL3000)</name>
    <dbReference type="NCBI Taxonomy" id="1068625"/>
    <lineage>
        <taxon>Eukaryota</taxon>
        <taxon>Discoba</taxon>
        <taxon>Euglenozoa</taxon>
        <taxon>Kinetoplastea</taxon>
        <taxon>Metakinetoplastina</taxon>
        <taxon>Trypanosomatida</taxon>
        <taxon>Trypanosomatidae</taxon>
        <taxon>Trypanosoma</taxon>
        <taxon>Nannomonas</taxon>
    </lineage>
</organism>
<dbReference type="Gene3D" id="3.40.50.2000">
    <property type="entry name" value="Glycogen Phosphorylase B"/>
    <property type="match status" value="2"/>
</dbReference>
<feature type="transmembrane region" description="Helical" evidence="8">
    <location>
        <begin position="139"/>
        <end position="160"/>
    </location>
</feature>
<keyword evidence="4 8" id="KW-0812">Transmembrane</keyword>
<evidence type="ECO:0000256" key="4">
    <source>
        <dbReference type="ARBA" id="ARBA00022692"/>
    </source>
</evidence>
<evidence type="ECO:0000259" key="10">
    <source>
        <dbReference type="Pfam" id="PF04101"/>
    </source>
</evidence>
<evidence type="ECO:0000256" key="3">
    <source>
        <dbReference type="ARBA" id="ARBA00017467"/>
    </source>
</evidence>
<keyword evidence="5" id="KW-0256">Endoplasmic reticulum</keyword>
<dbReference type="InterPro" id="IPR007235">
    <property type="entry name" value="Glyco_trans_28_C"/>
</dbReference>
<evidence type="ECO:0000256" key="7">
    <source>
        <dbReference type="ARBA" id="ARBA00023136"/>
    </source>
</evidence>
<evidence type="ECO:0000256" key="8">
    <source>
        <dbReference type="SAM" id="Phobius"/>
    </source>
</evidence>
<dbReference type="InterPro" id="IPR013969">
    <property type="entry name" value="Oligosacch_biosynth_Alg14"/>
</dbReference>
<evidence type="ECO:0000256" key="9">
    <source>
        <dbReference type="SAM" id="SignalP"/>
    </source>
</evidence>
<dbReference type="PANTHER" id="PTHR12154:SF4">
    <property type="entry name" value="UDP-N-ACETYLGLUCOSAMINE TRANSFERASE SUBUNIT ALG14 HOMOLOG"/>
    <property type="match status" value="1"/>
</dbReference>
<dbReference type="Pfam" id="PF04101">
    <property type="entry name" value="Glyco_tran_28_C"/>
    <property type="match status" value="1"/>
</dbReference>
<feature type="domain" description="Glycosyl transferase family 28 C-terminal" evidence="10">
    <location>
        <begin position="255"/>
        <end position="382"/>
    </location>
</feature>
<sequence length="414" mass="46578">MLTAVLLWGFALLLPLAWRYVAVLRSVPAPKRRQSDTPLRVCVVLGSGGHTSEMMRVVSALKMDVWKDHRPFYVVSSTDSHSAEQAVEFERRNFGRYCWLHVIPRARGVGESYFVSIFKTLYALWWSIFLVFREKPDLILVNGPGVCVPVVVAALLMAMFSPSWYYCRPAVVFIETYSSVSHMSVSGSLLGPLSDVCVVQWSKLYEKYRSMWWWKNANLKYLGTKQSSENYAKRPTVSEQEPTSVEKADGSGLMALVTVGSTQFTSLIEAMDDEEVLKTLAKRGFTRLLVQKGTTPYVNKVHAAHGVSVEVFTYRPNLHKVIQEAALVISHAGAGTTLEVLECKKPMIAVPNRTLMLDHQLEFAEALSTEGYIYCVQVSDIRRELQTLDLGALRVFPGTDITELRRLLLPVFSI</sequence>
<reference evidence="11" key="1">
    <citation type="journal article" date="2012" name="Proc. Natl. Acad. Sci. U.S.A.">
        <title>Antigenic diversity is generated by distinct evolutionary mechanisms in African trypanosome species.</title>
        <authorList>
            <person name="Jackson A.P."/>
            <person name="Berry A."/>
            <person name="Aslett M."/>
            <person name="Allison H.C."/>
            <person name="Burton P."/>
            <person name="Vavrova-Anderson J."/>
            <person name="Brown R."/>
            <person name="Browne H."/>
            <person name="Corton N."/>
            <person name="Hauser H."/>
            <person name="Gamble J."/>
            <person name="Gilderthorp R."/>
            <person name="Marcello L."/>
            <person name="McQuillan J."/>
            <person name="Otto T.D."/>
            <person name="Quail M.A."/>
            <person name="Sanders M.J."/>
            <person name="van Tonder A."/>
            <person name="Ginger M.L."/>
            <person name="Field M.C."/>
            <person name="Barry J.D."/>
            <person name="Hertz-Fowler C."/>
            <person name="Berriman M."/>
        </authorList>
    </citation>
    <scope>NUCLEOTIDE SEQUENCE</scope>
    <source>
        <strain evidence="11">IL3000</strain>
    </source>
</reference>
<feature type="signal peptide" evidence="9">
    <location>
        <begin position="1"/>
        <end position="19"/>
    </location>
</feature>
<proteinExistence type="inferred from homology"/>
<keyword evidence="7 8" id="KW-0472">Membrane</keyword>
<dbReference type="EMBL" id="HE575319">
    <property type="protein sequence ID" value="CCC90920.1"/>
    <property type="molecule type" value="Genomic_DNA"/>
</dbReference>
<evidence type="ECO:0000256" key="2">
    <source>
        <dbReference type="ARBA" id="ARBA00009731"/>
    </source>
</evidence>